<accession>A0A4C1YT44</accession>
<dbReference type="EMBL" id="BGZK01001414">
    <property type="protein sequence ID" value="GBP79456.1"/>
    <property type="molecule type" value="Genomic_DNA"/>
</dbReference>
<comment type="caution">
    <text evidence="1">The sequence shown here is derived from an EMBL/GenBank/DDBJ whole genome shotgun (WGS) entry which is preliminary data.</text>
</comment>
<organism evidence="1 2">
    <name type="scientific">Eumeta variegata</name>
    <name type="common">Bagworm moth</name>
    <name type="synonym">Eumeta japonica</name>
    <dbReference type="NCBI Taxonomy" id="151549"/>
    <lineage>
        <taxon>Eukaryota</taxon>
        <taxon>Metazoa</taxon>
        <taxon>Ecdysozoa</taxon>
        <taxon>Arthropoda</taxon>
        <taxon>Hexapoda</taxon>
        <taxon>Insecta</taxon>
        <taxon>Pterygota</taxon>
        <taxon>Neoptera</taxon>
        <taxon>Endopterygota</taxon>
        <taxon>Lepidoptera</taxon>
        <taxon>Glossata</taxon>
        <taxon>Ditrysia</taxon>
        <taxon>Tineoidea</taxon>
        <taxon>Psychidae</taxon>
        <taxon>Oiketicinae</taxon>
        <taxon>Eumeta</taxon>
    </lineage>
</organism>
<proteinExistence type="predicted"/>
<dbReference type="Proteomes" id="UP000299102">
    <property type="component" value="Unassembled WGS sequence"/>
</dbReference>
<protein>
    <submittedName>
        <fullName evidence="1">Uncharacterized protein</fullName>
    </submittedName>
</protein>
<dbReference type="AlphaFoldDB" id="A0A4C1YT44"/>
<reference evidence="1 2" key="1">
    <citation type="journal article" date="2019" name="Commun. Biol.">
        <title>The bagworm genome reveals a unique fibroin gene that provides high tensile strength.</title>
        <authorList>
            <person name="Kono N."/>
            <person name="Nakamura H."/>
            <person name="Ohtoshi R."/>
            <person name="Tomita M."/>
            <person name="Numata K."/>
            <person name="Arakawa K."/>
        </authorList>
    </citation>
    <scope>NUCLEOTIDE SEQUENCE [LARGE SCALE GENOMIC DNA]</scope>
</reference>
<sequence length="230" mass="25443">MVRVVCVDSVIRKEGIYQEYGGLVRATSLPRVVNKQYVLLVFTCVSDDTADTIPYVLPVLCCAKQFPARRLGIYCPFISFLGSHVFLDHIMASARGCISDAPFFGIHISSFFSPSSSGLHQGSFGLPTERFCGIAVSHVCWTHLVYRSTTSSSRSHEFSLHYLDRQNPVLLCAIKRSEELRPPSLCRVVDSCTTEGPRSGPPSGAYIKCDGVMVRGCYSPNHLPFLRSIQ</sequence>
<gene>
    <name evidence="1" type="ORF">EVAR_48919_1</name>
</gene>
<name>A0A4C1YT44_EUMVA</name>
<evidence type="ECO:0000313" key="1">
    <source>
        <dbReference type="EMBL" id="GBP79456.1"/>
    </source>
</evidence>
<evidence type="ECO:0000313" key="2">
    <source>
        <dbReference type="Proteomes" id="UP000299102"/>
    </source>
</evidence>
<keyword evidence="2" id="KW-1185">Reference proteome</keyword>